<dbReference type="Proteomes" id="UP001174909">
    <property type="component" value="Unassembled WGS sequence"/>
</dbReference>
<sequence>MQLSLHHCQSQSIVLLFSISRDTRKCPPPREVAGVPASVGHWGESLDQRQLGSCHHFVHSDSNPPSEATWCSHCRSELVSAAILAEVEQGLWPSFVRSSRLGGLFPPACCPERLSRLCC</sequence>
<evidence type="ECO:0000313" key="1">
    <source>
        <dbReference type="EMBL" id="CAI8023575.1"/>
    </source>
</evidence>
<dbReference type="AlphaFoldDB" id="A0AA35WR44"/>
<comment type="caution">
    <text evidence="1">The sequence shown here is derived from an EMBL/GenBank/DDBJ whole genome shotgun (WGS) entry which is preliminary data.</text>
</comment>
<proteinExistence type="predicted"/>
<protein>
    <submittedName>
        <fullName evidence="1">Uncharacterized protein</fullName>
    </submittedName>
</protein>
<evidence type="ECO:0000313" key="2">
    <source>
        <dbReference type="Proteomes" id="UP001174909"/>
    </source>
</evidence>
<accession>A0AA35WR44</accession>
<keyword evidence="2" id="KW-1185">Reference proteome</keyword>
<organism evidence="1 2">
    <name type="scientific">Geodia barretti</name>
    <name type="common">Barrett's horny sponge</name>
    <dbReference type="NCBI Taxonomy" id="519541"/>
    <lineage>
        <taxon>Eukaryota</taxon>
        <taxon>Metazoa</taxon>
        <taxon>Porifera</taxon>
        <taxon>Demospongiae</taxon>
        <taxon>Heteroscleromorpha</taxon>
        <taxon>Tetractinellida</taxon>
        <taxon>Astrophorina</taxon>
        <taxon>Geodiidae</taxon>
        <taxon>Geodia</taxon>
    </lineage>
</organism>
<dbReference type="EMBL" id="CASHTH010002014">
    <property type="protein sequence ID" value="CAI8023575.1"/>
    <property type="molecule type" value="Genomic_DNA"/>
</dbReference>
<reference evidence="1" key="1">
    <citation type="submission" date="2023-03" db="EMBL/GenBank/DDBJ databases">
        <authorList>
            <person name="Steffen K."/>
            <person name="Cardenas P."/>
        </authorList>
    </citation>
    <scope>NUCLEOTIDE SEQUENCE</scope>
</reference>
<name>A0AA35WR44_GEOBA</name>
<gene>
    <name evidence="1" type="ORF">GBAR_LOCUS13757</name>
</gene>